<dbReference type="Gene3D" id="3.60.10.10">
    <property type="entry name" value="Endonuclease/exonuclease/phosphatase"/>
    <property type="match status" value="1"/>
</dbReference>
<organism evidence="3 4">
    <name type="scientific">Hortaea werneckii</name>
    <name type="common">Black yeast</name>
    <name type="synonym">Cladosporium werneckii</name>
    <dbReference type="NCBI Taxonomy" id="91943"/>
    <lineage>
        <taxon>Eukaryota</taxon>
        <taxon>Fungi</taxon>
        <taxon>Dikarya</taxon>
        <taxon>Ascomycota</taxon>
        <taxon>Pezizomycotina</taxon>
        <taxon>Dothideomycetes</taxon>
        <taxon>Dothideomycetidae</taxon>
        <taxon>Mycosphaerellales</taxon>
        <taxon>Teratosphaeriaceae</taxon>
        <taxon>Hortaea</taxon>
    </lineage>
</organism>
<evidence type="ECO:0000259" key="2">
    <source>
        <dbReference type="SMART" id="SM00128"/>
    </source>
</evidence>
<dbReference type="PANTHER" id="PTHR11200:SF300">
    <property type="entry name" value="TYPE II INOSITOL 1,4,5-TRISPHOSPHATE 5-PHOSPHATASE"/>
    <property type="match status" value="1"/>
</dbReference>
<feature type="compositionally biased region" description="Low complexity" evidence="1">
    <location>
        <begin position="831"/>
        <end position="857"/>
    </location>
</feature>
<feature type="region of interest" description="Disordered" evidence="1">
    <location>
        <begin position="1066"/>
        <end position="1085"/>
    </location>
</feature>
<dbReference type="GO" id="GO:0004439">
    <property type="term" value="F:phosphatidylinositol-4,5-bisphosphate 5-phosphatase activity"/>
    <property type="evidence" value="ECO:0007669"/>
    <property type="project" value="TreeGrafter"/>
</dbReference>
<dbReference type="GO" id="GO:0046856">
    <property type="term" value="P:phosphatidylinositol dephosphorylation"/>
    <property type="evidence" value="ECO:0007669"/>
    <property type="project" value="InterPro"/>
</dbReference>
<feature type="region of interest" description="Disordered" evidence="1">
    <location>
        <begin position="107"/>
        <end position="153"/>
    </location>
</feature>
<dbReference type="Pfam" id="PF21310">
    <property type="entry name" value="OCRL-like_ASH"/>
    <property type="match status" value="1"/>
</dbReference>
<feature type="compositionally biased region" description="Polar residues" evidence="1">
    <location>
        <begin position="109"/>
        <end position="120"/>
    </location>
</feature>
<feature type="region of interest" description="Disordered" evidence="1">
    <location>
        <begin position="374"/>
        <end position="431"/>
    </location>
</feature>
<gene>
    <name evidence="3" type="ORF">D0867_09378</name>
</gene>
<dbReference type="Proteomes" id="UP000271337">
    <property type="component" value="Unassembled WGS sequence"/>
</dbReference>
<dbReference type="InterPro" id="IPR036691">
    <property type="entry name" value="Endo/exonu/phosph_ase_sf"/>
</dbReference>
<sequence>MASNGYKIPGTRSRPTSTASSLMDDVPGAFPDQPDSKDDGQDDENQASNYVSLSQAIYARRAEYVRPKSIRIKVGTWNTASYKGTIKDIGSWFVGGKGVAESVAGLNIDSHQPTKSSSADRASGGEETEHVAAQEARYKRKASTVPQGERSSLPGGEEVGLYVLALQEVVDVNSFTEALRPYTDPSVANNWKQAIGEALPDGYSLVAEQQLIGMLLLVHASPDVKNDVKSVSTTSVGTGIAGYMGNKGAVTARIVLGDTTRLVFINSHLSAGSDKAALDRRNWDAAQITSRTRFEPIQDSMDLNQSEGEQIGDEDFAFWCGDLNYRLEGIPGDDVRRLLMLHTRDEYDISQRSARKIESELKDSPDVVKKRVETLQSNHTSPSNSTPPSPNTHSSSRSRASTASTDTTRSFDAPASTHVDDLAASEDPTSLQTTLSSLLPHDELHQQMGRRKAFHDGWCEGPISFLPTYKYDAGTVGVFDSSEKKRAPSWCDRILYRTRRDRLAYQAKIVEEEAAKKKDEEMRANGTDQAGNDEEILYDYDPEADGGSGPAADSGDYDEYDENEDGEEVGEDGVVVTKKGFEDELKLEYYAAHQRVLSSDHKPLDAVFTLTYAAVVPDLKAKVHSEVAKELDKTENETRPNVTVVVDRHRHEDEEKRQRSDADPASFEGVWLGDVRWGQAKHRSLTIANTGRVPARWTFIERPVAIHGVQAAGVAPKWIHLSINGSPVQSSSKTAGGIRLDPGETAHVELELRILDVAVAHELNEGLLELDDILVLRVEGGRDHFIPIRGHWLDTSLGHSIDKLTRIPEGGIRRLQRQRPDSSKGKGGGAASSSSSTKDSTSPSSSSYGGSLPSSPTVPGRKRGNEEPVRFSAPRELFRLTEVIEGLTARVVAEWDMTHTSAPVSIDAVDTADAIDAMPPWAEHPAWPFQEECWSERTTTSWQNAMSEALNALDTDEPLESSLPQDMPRIQKLYVLAALLIMFLRNMPDGIVTAQLWQQIESYLSTYEKAESKTKTPGPLEEKKGGIQEILAQEPSHNISFILITSMVQRITAEIAEASYNERASLESRTSRVSSPPTSPRKGASAFKRVATFGRVPATPVVEQTESAMARCFAEVVIRAPVAAAGGGGEKAKGILDRRRKDCIEIFLRREGG</sequence>
<protein>
    <recommendedName>
        <fullName evidence="2">Inositol polyphosphate-related phosphatase domain-containing protein</fullName>
    </recommendedName>
</protein>
<evidence type="ECO:0000256" key="1">
    <source>
        <dbReference type="SAM" id="MobiDB-lite"/>
    </source>
</evidence>
<feature type="domain" description="Inositol polyphosphate-related phosphatase" evidence="2">
    <location>
        <begin position="97"/>
        <end position="519"/>
    </location>
</feature>
<dbReference type="SMART" id="SM00128">
    <property type="entry name" value="IPPc"/>
    <property type="match status" value="1"/>
</dbReference>
<proteinExistence type="predicted"/>
<dbReference type="InterPro" id="IPR048869">
    <property type="entry name" value="OCRL-1_2_ASH"/>
</dbReference>
<reference evidence="3 4" key="1">
    <citation type="journal article" date="2018" name="BMC Genomics">
        <title>Genomic evidence for intraspecific hybridization in a clonal and extremely halotolerant yeast.</title>
        <authorList>
            <person name="Gostincar C."/>
            <person name="Stajich J.E."/>
            <person name="Zupancic J."/>
            <person name="Zalar P."/>
            <person name="Gunde-Cimerman N."/>
        </authorList>
    </citation>
    <scope>NUCLEOTIDE SEQUENCE [LARGE SCALE GENOMIC DNA]</scope>
    <source>
        <strain evidence="3 4">EXF-6669</strain>
    </source>
</reference>
<dbReference type="EMBL" id="QWIL01001129">
    <property type="protein sequence ID" value="RMY07342.1"/>
    <property type="molecule type" value="Genomic_DNA"/>
</dbReference>
<feature type="compositionally biased region" description="Acidic residues" evidence="1">
    <location>
        <begin position="531"/>
        <end position="544"/>
    </location>
</feature>
<dbReference type="InterPro" id="IPR000300">
    <property type="entry name" value="IPPc"/>
</dbReference>
<dbReference type="InterPro" id="IPR046985">
    <property type="entry name" value="IP5"/>
</dbReference>
<dbReference type="SUPFAM" id="SSF56219">
    <property type="entry name" value="DNase I-like"/>
    <property type="match status" value="1"/>
</dbReference>
<name>A0A3M6YX27_HORWE</name>
<dbReference type="OrthoDB" id="7862313at2759"/>
<dbReference type="PANTHER" id="PTHR11200">
    <property type="entry name" value="INOSITOL 5-PHOSPHATASE"/>
    <property type="match status" value="1"/>
</dbReference>
<feature type="region of interest" description="Disordered" evidence="1">
    <location>
        <begin position="1"/>
        <end position="48"/>
    </location>
</feature>
<evidence type="ECO:0000313" key="3">
    <source>
        <dbReference type="EMBL" id="RMY07342.1"/>
    </source>
</evidence>
<dbReference type="InterPro" id="IPR013783">
    <property type="entry name" value="Ig-like_fold"/>
</dbReference>
<evidence type="ECO:0000313" key="4">
    <source>
        <dbReference type="Proteomes" id="UP000271337"/>
    </source>
</evidence>
<accession>A0A3M6YX27</accession>
<feature type="region of interest" description="Disordered" evidence="1">
    <location>
        <begin position="808"/>
        <end position="869"/>
    </location>
</feature>
<dbReference type="Gene3D" id="2.60.40.10">
    <property type="entry name" value="Immunoglobulins"/>
    <property type="match status" value="1"/>
</dbReference>
<feature type="compositionally biased region" description="Acidic residues" evidence="1">
    <location>
        <begin position="555"/>
        <end position="570"/>
    </location>
</feature>
<comment type="caution">
    <text evidence="3">The sequence shown here is derived from an EMBL/GenBank/DDBJ whole genome shotgun (WGS) entry which is preliminary data.</text>
</comment>
<feature type="compositionally biased region" description="Low complexity" evidence="1">
    <location>
        <begin position="391"/>
        <end position="410"/>
    </location>
</feature>
<feature type="compositionally biased region" description="Basic and acidic residues" evidence="1">
    <location>
        <begin position="123"/>
        <end position="132"/>
    </location>
</feature>
<dbReference type="Pfam" id="PF22669">
    <property type="entry name" value="Exo_endo_phos2"/>
    <property type="match status" value="2"/>
</dbReference>
<dbReference type="AlphaFoldDB" id="A0A3M6YX27"/>
<feature type="region of interest" description="Disordered" evidence="1">
    <location>
        <begin position="515"/>
        <end position="570"/>
    </location>
</feature>